<keyword evidence="1" id="KW-1133">Transmembrane helix</keyword>
<feature type="transmembrane region" description="Helical" evidence="1">
    <location>
        <begin position="7"/>
        <end position="30"/>
    </location>
</feature>
<feature type="transmembrane region" description="Helical" evidence="1">
    <location>
        <begin position="236"/>
        <end position="256"/>
    </location>
</feature>
<protein>
    <submittedName>
        <fullName evidence="2">Uncharacterized protein</fullName>
    </submittedName>
</protein>
<organism evidence="2 3">
    <name type="scientific">Sphingobacterium humi</name>
    <dbReference type="NCBI Taxonomy" id="1796905"/>
    <lineage>
        <taxon>Bacteria</taxon>
        <taxon>Pseudomonadati</taxon>
        <taxon>Bacteroidota</taxon>
        <taxon>Sphingobacteriia</taxon>
        <taxon>Sphingobacteriales</taxon>
        <taxon>Sphingobacteriaceae</taxon>
        <taxon>Sphingobacterium</taxon>
    </lineage>
</organism>
<keyword evidence="1" id="KW-0812">Transmembrane</keyword>
<reference evidence="2 3" key="1">
    <citation type="submission" date="2019-12" db="EMBL/GenBank/DDBJ databases">
        <authorList>
            <person name="Dong K."/>
        </authorList>
    </citation>
    <scope>NUCLEOTIDE SEQUENCE [LARGE SCALE GENOMIC DNA]</scope>
    <source>
        <strain evidence="2 3">JCM 31225</strain>
    </source>
</reference>
<comment type="caution">
    <text evidence="2">The sequence shown here is derived from an EMBL/GenBank/DDBJ whole genome shotgun (WGS) entry which is preliminary data.</text>
</comment>
<keyword evidence="3" id="KW-1185">Reference proteome</keyword>
<sequence length="277" mass="32261">METRKLALLNLLIVCINFTWILYIDSKALFGNSLYRMFSLYPTHLTPADFTFKIWLMVGFSMMFVSWLMYRETGGQQRNPRMIMKVKKIDYLLILNQLFCGMSMVMKLNEYHIVSVFFSVLCLITLLIINQRLEIHKLTSNSFTKYFIRLSFGLYTGWLLCVFAFNFVTIFVKNGVIESELEQYIVDLGVICLTFAFAMYYSVIKLLPTVSMSFSWGLFGILYQNWQQPAYDNYPILVPLIVLFAVGLLASGYIFYRCNIKRVPGKVMEPRNSTSIP</sequence>
<evidence type="ECO:0000313" key="3">
    <source>
        <dbReference type="Proteomes" id="UP000435036"/>
    </source>
</evidence>
<feature type="transmembrane region" description="Helical" evidence="1">
    <location>
        <begin position="184"/>
        <end position="201"/>
    </location>
</feature>
<name>A0A6N8KWB7_9SPHI</name>
<feature type="transmembrane region" description="Helical" evidence="1">
    <location>
        <begin position="206"/>
        <end position="224"/>
    </location>
</feature>
<proteinExistence type="predicted"/>
<dbReference type="EMBL" id="WSQA01000004">
    <property type="protein sequence ID" value="MVZ61685.1"/>
    <property type="molecule type" value="Genomic_DNA"/>
</dbReference>
<feature type="transmembrane region" description="Helical" evidence="1">
    <location>
        <begin position="50"/>
        <end position="69"/>
    </location>
</feature>
<dbReference type="Proteomes" id="UP000435036">
    <property type="component" value="Unassembled WGS sequence"/>
</dbReference>
<accession>A0A6N8KWB7</accession>
<gene>
    <name evidence="2" type="ORF">GQF63_06605</name>
</gene>
<keyword evidence="1" id="KW-0472">Membrane</keyword>
<evidence type="ECO:0000313" key="2">
    <source>
        <dbReference type="EMBL" id="MVZ61685.1"/>
    </source>
</evidence>
<dbReference type="AlphaFoldDB" id="A0A6N8KWB7"/>
<feature type="transmembrane region" description="Helical" evidence="1">
    <location>
        <begin position="150"/>
        <end position="172"/>
    </location>
</feature>
<evidence type="ECO:0000256" key="1">
    <source>
        <dbReference type="SAM" id="Phobius"/>
    </source>
</evidence>
<feature type="transmembrane region" description="Helical" evidence="1">
    <location>
        <begin position="89"/>
        <end position="105"/>
    </location>
</feature>
<feature type="transmembrane region" description="Helical" evidence="1">
    <location>
        <begin position="111"/>
        <end position="129"/>
    </location>
</feature>
<dbReference type="OrthoDB" id="5189031at2"/>